<accession>A0A0R2S940</accession>
<evidence type="ECO:0000313" key="12">
    <source>
        <dbReference type="Proteomes" id="UP000051934"/>
    </source>
</evidence>
<comment type="similarity">
    <text evidence="2">Belongs to the FliJ family.</text>
</comment>
<dbReference type="GO" id="GO:0015031">
    <property type="term" value="P:protein transport"/>
    <property type="evidence" value="ECO:0007669"/>
    <property type="project" value="UniProtKB-KW"/>
</dbReference>
<dbReference type="GO" id="GO:0071973">
    <property type="term" value="P:bacterial-type flagellum-dependent cell motility"/>
    <property type="evidence" value="ECO:0007669"/>
    <property type="project" value="InterPro"/>
</dbReference>
<evidence type="ECO:0000256" key="2">
    <source>
        <dbReference type="ARBA" id="ARBA00010004"/>
    </source>
</evidence>
<keyword evidence="6" id="KW-0145">Chemotaxis</keyword>
<proteinExistence type="inferred from homology"/>
<evidence type="ECO:0000256" key="6">
    <source>
        <dbReference type="ARBA" id="ARBA00022500"/>
    </source>
</evidence>
<evidence type="ECO:0000256" key="8">
    <source>
        <dbReference type="ARBA" id="ARBA00022927"/>
    </source>
</evidence>
<keyword evidence="10" id="KW-1006">Bacterial flagellum protein export</keyword>
<evidence type="ECO:0000256" key="7">
    <source>
        <dbReference type="ARBA" id="ARBA00022795"/>
    </source>
</evidence>
<dbReference type="GO" id="GO:0005886">
    <property type="term" value="C:plasma membrane"/>
    <property type="evidence" value="ECO:0007669"/>
    <property type="project" value="UniProtKB-SubCell"/>
</dbReference>
<evidence type="ECO:0000256" key="9">
    <source>
        <dbReference type="ARBA" id="ARBA00023136"/>
    </source>
</evidence>
<keyword evidence="9" id="KW-0472">Membrane</keyword>
<evidence type="ECO:0000256" key="1">
    <source>
        <dbReference type="ARBA" id="ARBA00004413"/>
    </source>
</evidence>
<evidence type="ECO:0000256" key="5">
    <source>
        <dbReference type="ARBA" id="ARBA00022475"/>
    </source>
</evidence>
<dbReference type="GO" id="GO:0009288">
    <property type="term" value="C:bacterial-type flagellum"/>
    <property type="evidence" value="ECO:0007669"/>
    <property type="project" value="InterPro"/>
</dbReference>
<protein>
    <recommendedName>
        <fullName evidence="3">Flagellar FliJ protein</fullName>
    </recommendedName>
</protein>
<dbReference type="EMBL" id="LIBB01000189">
    <property type="protein sequence ID" value="KRO71396.1"/>
    <property type="molecule type" value="Genomic_DNA"/>
</dbReference>
<dbReference type="AlphaFoldDB" id="A0A0R2S940"/>
<dbReference type="InterPro" id="IPR053716">
    <property type="entry name" value="Flag_assembly_chemotaxis_eff"/>
</dbReference>
<dbReference type="GO" id="GO:0006935">
    <property type="term" value="P:chemotaxis"/>
    <property type="evidence" value="ECO:0007669"/>
    <property type="project" value="UniProtKB-KW"/>
</dbReference>
<evidence type="ECO:0000256" key="10">
    <source>
        <dbReference type="ARBA" id="ARBA00023225"/>
    </source>
</evidence>
<name>A0A0R2S940_9GAMM</name>
<comment type="subcellular location">
    <subcellularLocation>
        <location evidence="1">Cell membrane</location>
        <topology evidence="1">Peripheral membrane protein</topology>
        <orientation evidence="1">Cytoplasmic side</orientation>
    </subcellularLocation>
</comment>
<dbReference type="Pfam" id="PF02050">
    <property type="entry name" value="FliJ"/>
    <property type="match status" value="1"/>
</dbReference>
<keyword evidence="5" id="KW-1003">Cell membrane</keyword>
<organism evidence="11 12">
    <name type="scientific">OM182 bacterium BACL3 MAG-120507-bin80</name>
    <dbReference type="NCBI Taxonomy" id="1655577"/>
    <lineage>
        <taxon>Bacteria</taxon>
        <taxon>Pseudomonadati</taxon>
        <taxon>Pseudomonadota</taxon>
        <taxon>Gammaproteobacteria</taxon>
        <taxon>OMG group</taxon>
        <taxon>OM182 clade</taxon>
    </lineage>
</organism>
<dbReference type="Proteomes" id="UP000051934">
    <property type="component" value="Unassembled WGS sequence"/>
</dbReference>
<evidence type="ECO:0000313" key="11">
    <source>
        <dbReference type="EMBL" id="KRO71396.1"/>
    </source>
</evidence>
<keyword evidence="8" id="KW-0653">Protein transport</keyword>
<dbReference type="InterPro" id="IPR012823">
    <property type="entry name" value="Flagell_FliJ"/>
</dbReference>
<reference evidence="11 12" key="1">
    <citation type="submission" date="2015-10" db="EMBL/GenBank/DDBJ databases">
        <title>Metagenome-Assembled Genomes uncover a global brackish microbiome.</title>
        <authorList>
            <person name="Hugerth L.W."/>
            <person name="Larsson J."/>
            <person name="Alneberg J."/>
            <person name="Lindh M.V."/>
            <person name="Legrand C."/>
            <person name="Pinhassi J."/>
            <person name="Andersson A.F."/>
        </authorList>
    </citation>
    <scope>NUCLEOTIDE SEQUENCE [LARGE SCALE GENOMIC DNA]</scope>
    <source>
        <strain evidence="11">BACL4 MAG-120507-bin80</strain>
    </source>
</reference>
<dbReference type="Gene3D" id="1.10.287.1700">
    <property type="match status" value="1"/>
</dbReference>
<keyword evidence="4" id="KW-0813">Transport</keyword>
<evidence type="ECO:0000256" key="4">
    <source>
        <dbReference type="ARBA" id="ARBA00022448"/>
    </source>
</evidence>
<evidence type="ECO:0000256" key="3">
    <source>
        <dbReference type="ARBA" id="ARBA00020392"/>
    </source>
</evidence>
<dbReference type="GO" id="GO:0044781">
    <property type="term" value="P:bacterial-type flagellum organization"/>
    <property type="evidence" value="ECO:0007669"/>
    <property type="project" value="UniProtKB-KW"/>
</dbReference>
<comment type="caution">
    <text evidence="11">The sequence shown here is derived from an EMBL/GenBank/DDBJ whole genome shotgun (WGS) entry which is preliminary data.</text>
</comment>
<gene>
    <name evidence="11" type="ORF">ABR69_12055</name>
</gene>
<keyword evidence="7" id="KW-1005">Bacterial flagellum biogenesis</keyword>
<sequence length="148" mass="16983">MSQIIWDVMSKKKDIEVRTLELALSQTRNRCLTLKDKITSVDSYIQEYSDILMPVNGKSISIDQQRNTIAFIGQLVDAKEKLCGAYAEFSLKSEAIRAEILGVHMQGMKYRKIAELQSNEARIELEAQERKLDDELFLAKFASRKHTL</sequence>